<feature type="modified residue" description="N6-(pyridoxal phosphate)lysine" evidence="4">
    <location>
        <position position="34"/>
    </location>
</feature>
<dbReference type="SMART" id="SM01005">
    <property type="entry name" value="Ala_racemase_C"/>
    <property type="match status" value="1"/>
</dbReference>
<dbReference type="Gene3D" id="2.40.37.10">
    <property type="entry name" value="Lyase, Ornithine Decarboxylase, Chain A, domain 1"/>
    <property type="match status" value="1"/>
</dbReference>
<evidence type="ECO:0000313" key="7">
    <source>
        <dbReference type="Proteomes" id="UP001466331"/>
    </source>
</evidence>
<name>A0ABU9UDK7_9SPIR</name>
<dbReference type="InterPro" id="IPR009006">
    <property type="entry name" value="Ala_racemase/Decarboxylase_C"/>
</dbReference>
<dbReference type="PANTHER" id="PTHR30511:SF0">
    <property type="entry name" value="ALANINE RACEMASE, CATABOLIC-RELATED"/>
    <property type="match status" value="1"/>
</dbReference>
<feature type="binding site" evidence="4">
    <location>
        <position position="132"/>
    </location>
    <ligand>
        <name>substrate</name>
    </ligand>
</feature>
<comment type="caution">
    <text evidence="6">The sequence shown here is derived from an EMBL/GenBank/DDBJ whole genome shotgun (WGS) entry which is preliminary data.</text>
</comment>
<organism evidence="6 7">
    <name type="scientific">Rarispira pelagica</name>
    <dbReference type="NCBI Taxonomy" id="3141764"/>
    <lineage>
        <taxon>Bacteria</taxon>
        <taxon>Pseudomonadati</taxon>
        <taxon>Spirochaetota</taxon>
        <taxon>Spirochaetia</taxon>
        <taxon>Winmispirales</taxon>
        <taxon>Winmispiraceae</taxon>
        <taxon>Rarispira</taxon>
    </lineage>
</organism>
<feature type="binding site" evidence="4">
    <location>
        <position position="309"/>
    </location>
    <ligand>
        <name>substrate</name>
    </ligand>
</feature>
<evidence type="ECO:0000259" key="5">
    <source>
        <dbReference type="SMART" id="SM01005"/>
    </source>
</evidence>
<protein>
    <recommendedName>
        <fullName evidence="4">Alanine racemase</fullName>
        <ecNumber evidence="4">5.1.1.1</ecNumber>
    </recommendedName>
</protein>
<dbReference type="NCBIfam" id="TIGR00492">
    <property type="entry name" value="alr"/>
    <property type="match status" value="1"/>
</dbReference>
<comment type="cofactor">
    <cofactor evidence="1 4">
        <name>pyridoxal 5'-phosphate</name>
        <dbReference type="ChEBI" id="CHEBI:597326"/>
    </cofactor>
</comment>
<keyword evidence="2 4" id="KW-0663">Pyridoxal phosphate</keyword>
<dbReference type="CDD" id="cd00430">
    <property type="entry name" value="PLPDE_III_AR"/>
    <property type="match status" value="1"/>
</dbReference>
<dbReference type="PROSITE" id="PS00395">
    <property type="entry name" value="ALANINE_RACEMASE"/>
    <property type="match status" value="1"/>
</dbReference>
<evidence type="ECO:0000256" key="3">
    <source>
        <dbReference type="ARBA" id="ARBA00023235"/>
    </source>
</evidence>
<dbReference type="SUPFAM" id="SSF50621">
    <property type="entry name" value="Alanine racemase C-terminal domain-like"/>
    <property type="match status" value="1"/>
</dbReference>
<dbReference type="SUPFAM" id="SSF51419">
    <property type="entry name" value="PLP-binding barrel"/>
    <property type="match status" value="1"/>
</dbReference>
<feature type="active site" description="Proton acceptor; specific for D-alanine" evidence="4">
    <location>
        <position position="34"/>
    </location>
</feature>
<dbReference type="EC" id="5.1.1.1" evidence="4"/>
<sequence>MANTYAYIHLKNLSHNLARINAIAQGRKILPAVKANAYGHGAVEIAKHLEKQGISSLAVATLEEAMELRESGLKSDIVILGLMCPSDAAVAVKNDFCLFCSDIGYIKMLENSAKKIGQPARINLEIDTGMGRTGCMPEEAFSIAEYIDKSPYLMMYGISTHFPVSELADDDFTASQIASFYKTVELIKKRGIDTGYLHLANSGAIINYPDSLADMIRPGISLYGYVPDTSLSNKVSLKPVMELLSKVIFIKRVKKGSTISYGRRWQAPCDTLIATVGAGYADGYCRLLSGKAKVRIKDRLYPVVGTICMDQFMIDLGPASDVKLYDDVVLFGPSGPDAQDLAELIGTIPYEITCAVSSRVKRVYIN</sequence>
<dbReference type="GO" id="GO:0008784">
    <property type="term" value="F:alanine racemase activity"/>
    <property type="evidence" value="ECO:0007669"/>
    <property type="project" value="UniProtKB-EC"/>
</dbReference>
<comment type="function">
    <text evidence="4">Catalyzes the interconversion of L-alanine and D-alanine. May also act on other amino acids.</text>
</comment>
<feature type="active site" description="Proton acceptor; specific for L-alanine" evidence="4">
    <location>
        <position position="261"/>
    </location>
</feature>
<feature type="domain" description="Alanine racemase C-terminal" evidence="5">
    <location>
        <begin position="240"/>
        <end position="365"/>
    </location>
</feature>
<dbReference type="InterPro" id="IPR001608">
    <property type="entry name" value="Ala_racemase_N"/>
</dbReference>
<evidence type="ECO:0000313" key="6">
    <source>
        <dbReference type="EMBL" id="MEM5948748.1"/>
    </source>
</evidence>
<evidence type="ECO:0000256" key="4">
    <source>
        <dbReference type="HAMAP-Rule" id="MF_01201"/>
    </source>
</evidence>
<dbReference type="InterPro" id="IPR000821">
    <property type="entry name" value="Ala_racemase"/>
</dbReference>
<dbReference type="HAMAP" id="MF_01201">
    <property type="entry name" value="Ala_racemase"/>
    <property type="match status" value="1"/>
</dbReference>
<comment type="pathway">
    <text evidence="4">Amino-acid biosynthesis; D-alanine biosynthesis; D-alanine from L-alanine: step 1/1.</text>
</comment>
<dbReference type="PANTHER" id="PTHR30511">
    <property type="entry name" value="ALANINE RACEMASE"/>
    <property type="match status" value="1"/>
</dbReference>
<dbReference type="InterPro" id="IPR029066">
    <property type="entry name" value="PLP-binding_barrel"/>
</dbReference>
<dbReference type="Gene3D" id="3.20.20.10">
    <property type="entry name" value="Alanine racemase"/>
    <property type="match status" value="1"/>
</dbReference>
<dbReference type="PRINTS" id="PR00992">
    <property type="entry name" value="ALARACEMASE"/>
</dbReference>
<comment type="similarity">
    <text evidence="4">Belongs to the alanine racemase family.</text>
</comment>
<dbReference type="Pfam" id="PF00842">
    <property type="entry name" value="Ala_racemase_C"/>
    <property type="match status" value="1"/>
</dbReference>
<dbReference type="EMBL" id="JBCHKQ010000005">
    <property type="protein sequence ID" value="MEM5948748.1"/>
    <property type="molecule type" value="Genomic_DNA"/>
</dbReference>
<gene>
    <name evidence="6" type="primary">alr</name>
    <name evidence="6" type="ORF">WKV44_09355</name>
</gene>
<proteinExistence type="inferred from homology"/>
<dbReference type="InterPro" id="IPR011079">
    <property type="entry name" value="Ala_racemase_C"/>
</dbReference>
<keyword evidence="7" id="KW-1185">Reference proteome</keyword>
<keyword evidence="3 4" id="KW-0413">Isomerase</keyword>
<accession>A0ABU9UDK7</accession>
<dbReference type="Pfam" id="PF01168">
    <property type="entry name" value="Ala_racemase_N"/>
    <property type="match status" value="1"/>
</dbReference>
<evidence type="ECO:0000256" key="1">
    <source>
        <dbReference type="ARBA" id="ARBA00001933"/>
    </source>
</evidence>
<comment type="catalytic activity">
    <reaction evidence="4">
        <text>L-alanine = D-alanine</text>
        <dbReference type="Rhea" id="RHEA:20249"/>
        <dbReference type="ChEBI" id="CHEBI:57416"/>
        <dbReference type="ChEBI" id="CHEBI:57972"/>
        <dbReference type="EC" id="5.1.1.1"/>
    </reaction>
</comment>
<dbReference type="Proteomes" id="UP001466331">
    <property type="component" value="Unassembled WGS sequence"/>
</dbReference>
<reference evidence="6 7" key="1">
    <citation type="submission" date="2024-03" db="EMBL/GenBank/DDBJ databases">
        <title>Ignisphaera cupida sp. nov., a hyperthermophilic hydrolytic archaeon from a hot spring of Kamchatka, and proposal of Ignisphaeraceae fam. nov.</title>
        <authorList>
            <person name="Podosokorskaya O.A."/>
            <person name="Elcheninov A.G."/>
            <person name="Maltseva A.I."/>
            <person name="Zayulina K.S."/>
            <person name="Novikov A."/>
            <person name="Merkel A.Y."/>
        </authorList>
    </citation>
    <scope>NUCLEOTIDE SEQUENCE [LARGE SCALE GENOMIC DNA]</scope>
    <source>
        <strain evidence="6 7">38H-sp</strain>
    </source>
</reference>
<dbReference type="RefSeq" id="WP_420070199.1">
    <property type="nucleotide sequence ID" value="NZ_JBCHKQ010000005.1"/>
</dbReference>
<evidence type="ECO:0000256" key="2">
    <source>
        <dbReference type="ARBA" id="ARBA00022898"/>
    </source>
</evidence>
<dbReference type="InterPro" id="IPR020622">
    <property type="entry name" value="Ala_racemase_pyridoxalP-BS"/>
</dbReference>